<gene>
    <name evidence="5" type="ORF">FCN18_12900</name>
</gene>
<dbReference type="Proteomes" id="UP000309992">
    <property type="component" value="Unassembled WGS sequence"/>
</dbReference>
<keyword evidence="2" id="KW-0186">Copper</keyword>
<dbReference type="EMBL" id="SWMS01000006">
    <property type="protein sequence ID" value="TKG71020.1"/>
    <property type="molecule type" value="Genomic_DNA"/>
</dbReference>
<dbReference type="InterPro" id="IPR028871">
    <property type="entry name" value="BlueCu_1_BS"/>
</dbReference>
<name>A0ABY2S543_9PSEU</name>
<evidence type="ECO:0000256" key="1">
    <source>
        <dbReference type="ARBA" id="ARBA00022723"/>
    </source>
</evidence>
<dbReference type="InterPro" id="IPR022038">
    <property type="entry name" value="Ig-like_bact"/>
</dbReference>
<reference evidence="5 6" key="1">
    <citation type="journal article" date="2015" name="Antonie Van Leeuwenhoek">
        <title>Prauserella endophytica sp. nov., an endophytic actinobacterium isolated from Tamarix taklamakanensis.</title>
        <authorList>
            <person name="Liu J.M."/>
            <person name="Habden X."/>
            <person name="Guo L."/>
            <person name="Tuo L."/>
            <person name="Jiang Z.K."/>
            <person name="Liu S.W."/>
            <person name="Liu X.F."/>
            <person name="Chen L."/>
            <person name="Li R.F."/>
            <person name="Zhang Y.Q."/>
            <person name="Sun C.H."/>
        </authorList>
    </citation>
    <scope>NUCLEOTIDE SEQUENCE [LARGE SCALE GENOMIC DNA]</scope>
    <source>
        <strain evidence="5 6">CGMCC 4.7182</strain>
    </source>
</reference>
<feature type="domain" description="Ig-like" evidence="4">
    <location>
        <begin position="492"/>
        <end position="533"/>
    </location>
</feature>
<comment type="caution">
    <text evidence="5">The sequence shown here is derived from an EMBL/GenBank/DDBJ whole genome shotgun (WGS) entry which is preliminary data.</text>
</comment>
<feature type="region of interest" description="Disordered" evidence="3">
    <location>
        <begin position="452"/>
        <end position="473"/>
    </location>
</feature>
<dbReference type="SUPFAM" id="SSF49503">
    <property type="entry name" value="Cupredoxins"/>
    <property type="match status" value="1"/>
</dbReference>
<keyword evidence="6" id="KW-1185">Reference proteome</keyword>
<organism evidence="5 6">
    <name type="scientific">Prauserella endophytica</name>
    <dbReference type="NCBI Taxonomy" id="1592324"/>
    <lineage>
        <taxon>Bacteria</taxon>
        <taxon>Bacillati</taxon>
        <taxon>Actinomycetota</taxon>
        <taxon>Actinomycetes</taxon>
        <taxon>Pseudonocardiales</taxon>
        <taxon>Pseudonocardiaceae</taxon>
        <taxon>Prauserella</taxon>
        <taxon>Prauserella coralliicola group</taxon>
    </lineage>
</organism>
<dbReference type="PROSITE" id="PS00196">
    <property type="entry name" value="COPPER_BLUE"/>
    <property type="match status" value="1"/>
</dbReference>
<evidence type="ECO:0000313" key="5">
    <source>
        <dbReference type="EMBL" id="TKG71020.1"/>
    </source>
</evidence>
<accession>A0ABY2S543</accession>
<sequence length="723" mass="75441">MYQRLRTSLGVAARRGTVGLLGVLLVALWVVPASLAGEQVQQARQAAQTQTETSRQTQAQQQILTWTADDSITEYASAPATATAGAATLVFENSTATGNTTGMPHTLTFDTSTPGYNHDVNVNITASPFDANQGRYEVDVNLTPGQYRYYCALPGHGQMAGVLTVTDGGGEDTTAPSVAGEVTGEQDADGNYVGTATVAVSAQDTESGVASVEYQLDGGGFQPYTEPVAVSEPGEHIVEFRATDNAGNVSQTGSVTFTVVEQAPEDTTPPTVTGQLSGTQDADGNYLAKATVTVTAQDTQSGIASVEYEVDDTGFQPYTGPVEVTELGDHSVQFRATDNAGNLSETGFVTFRVVEPPEGDTTPPHVMAEVTGEQNTDGHYLGSASVELTAHDAESGVDSVEYSLDGGEFTAYTGPVVVSAPGEHTVSYRATDNSGNTSEPGSVTFTVVENGQEDTTPPEVSAEVTGEQDGDGNYVGSATVSVTAVDEGSGVHGVEYALDGGEFTAYTEPVEVAAEGEHTVRFRATDHAGNTSQPGSVTFTVVPGQQEDTTPPVVTAQLTGEMDAGWNYLESAKLTLTATDEQSGVASVEYSFSEGSFRPYRIPLTIADAGVYTVSYRATDKAGNVSETGKATFTIVDPEPACSVSDTRATVFVGAEDTGVANADTGNGCTINDLIDEEAEYPDHTAFVTHVREVTAGLLADGIITKQERQRIVQAARNAEIGV</sequence>
<dbReference type="InterPro" id="IPR058094">
    <property type="entry name" value="Ig-like_OmpL47-like"/>
</dbReference>
<evidence type="ECO:0000256" key="3">
    <source>
        <dbReference type="SAM" id="MobiDB-lite"/>
    </source>
</evidence>
<dbReference type="NCBIfam" id="NF047446">
    <property type="entry name" value="barrel_OmpL47"/>
    <property type="match status" value="5"/>
</dbReference>
<evidence type="ECO:0000313" key="6">
    <source>
        <dbReference type="Proteomes" id="UP000309992"/>
    </source>
</evidence>
<dbReference type="InterPro" id="IPR008972">
    <property type="entry name" value="Cupredoxin"/>
</dbReference>
<dbReference type="Pfam" id="PF12245">
    <property type="entry name" value="Big_3_2"/>
    <property type="match status" value="2"/>
</dbReference>
<proteinExistence type="predicted"/>
<evidence type="ECO:0000256" key="2">
    <source>
        <dbReference type="ARBA" id="ARBA00023008"/>
    </source>
</evidence>
<keyword evidence="1" id="KW-0479">Metal-binding</keyword>
<evidence type="ECO:0000259" key="4">
    <source>
        <dbReference type="Pfam" id="PF12245"/>
    </source>
</evidence>
<dbReference type="Gene3D" id="2.60.40.420">
    <property type="entry name" value="Cupredoxins - blue copper proteins"/>
    <property type="match status" value="1"/>
</dbReference>
<dbReference type="InterPro" id="IPR013783">
    <property type="entry name" value="Ig-like_fold"/>
</dbReference>
<feature type="domain" description="Ig-like" evidence="4">
    <location>
        <begin position="581"/>
        <end position="634"/>
    </location>
</feature>
<protein>
    <recommendedName>
        <fullName evidence="4">Ig-like domain-containing protein</fullName>
    </recommendedName>
</protein>
<dbReference type="Gene3D" id="2.60.40.10">
    <property type="entry name" value="Immunoglobulins"/>
    <property type="match status" value="5"/>
</dbReference>